<evidence type="ECO:0000313" key="2">
    <source>
        <dbReference type="Proteomes" id="UP000186955"/>
    </source>
</evidence>
<accession>A0A1Q5TQM3</accession>
<keyword evidence="2" id="KW-1185">Reference proteome</keyword>
<evidence type="ECO:0000313" key="1">
    <source>
        <dbReference type="EMBL" id="OKP02524.1"/>
    </source>
</evidence>
<dbReference type="EMBL" id="MNBE01000625">
    <property type="protein sequence ID" value="OKP02524.1"/>
    <property type="molecule type" value="Genomic_DNA"/>
</dbReference>
<gene>
    <name evidence="1" type="ORF">PENSUB_7057</name>
</gene>
<proteinExistence type="predicted"/>
<organism evidence="1 2">
    <name type="scientific">Penicillium subrubescens</name>
    <dbReference type="NCBI Taxonomy" id="1316194"/>
    <lineage>
        <taxon>Eukaryota</taxon>
        <taxon>Fungi</taxon>
        <taxon>Dikarya</taxon>
        <taxon>Ascomycota</taxon>
        <taxon>Pezizomycotina</taxon>
        <taxon>Eurotiomycetes</taxon>
        <taxon>Eurotiomycetidae</taxon>
        <taxon>Eurotiales</taxon>
        <taxon>Aspergillaceae</taxon>
        <taxon>Penicillium</taxon>
    </lineage>
</organism>
<sequence>MAGQRVQQVIIREDVRRAAVISLSNNDTNRVLWETCEPVWDSADLLTSPSGSTDQMAVFGVKGVLVTEFVGPFSPQHHGYYRFIMRYIIDFSAQPRYRYRMYVSVAGPIGMPNENVGELHVFQESWPSANAQREYIEGDIRTLTNSVSLFGFPAAARLFLS</sequence>
<reference evidence="1 2" key="1">
    <citation type="submission" date="2016-10" db="EMBL/GenBank/DDBJ databases">
        <title>Genome sequence of the ascomycete fungus Penicillium subrubescens.</title>
        <authorList>
            <person name="De Vries R.P."/>
            <person name="Peng M."/>
            <person name="Dilokpimol A."/>
            <person name="Hilden K."/>
            <person name="Makela M.R."/>
            <person name="Grigoriev I."/>
            <person name="Riley R."/>
            <person name="Granchi Z."/>
        </authorList>
    </citation>
    <scope>NUCLEOTIDE SEQUENCE [LARGE SCALE GENOMIC DNA]</scope>
    <source>
        <strain evidence="1 2">CBS 132785</strain>
    </source>
</reference>
<protein>
    <submittedName>
        <fullName evidence="1">Uncharacterized protein</fullName>
    </submittedName>
</protein>
<dbReference type="Proteomes" id="UP000186955">
    <property type="component" value="Unassembled WGS sequence"/>
</dbReference>
<name>A0A1Q5TQM3_9EURO</name>
<dbReference type="OrthoDB" id="5405012at2759"/>
<dbReference type="AlphaFoldDB" id="A0A1Q5TQM3"/>
<comment type="caution">
    <text evidence="1">The sequence shown here is derived from an EMBL/GenBank/DDBJ whole genome shotgun (WGS) entry which is preliminary data.</text>
</comment>